<dbReference type="EMBL" id="CADIKK010000041">
    <property type="protein sequence ID" value="CAB3805384.1"/>
    <property type="molecule type" value="Genomic_DNA"/>
</dbReference>
<gene>
    <name evidence="1" type="ORF">LMG28614_06196</name>
</gene>
<keyword evidence="1" id="KW-0378">Hydrolase</keyword>
<dbReference type="EC" id="3.1.13.-" evidence="1"/>
<accession>A0A6S7BMK3</accession>
<name>A0A6S7BMK3_9BURK</name>
<dbReference type="InterPro" id="IPR036397">
    <property type="entry name" value="RNaseH_sf"/>
</dbReference>
<organism evidence="1 2">
    <name type="scientific">Paraburkholderia ultramafica</name>
    <dbReference type="NCBI Taxonomy" id="1544867"/>
    <lineage>
        <taxon>Bacteria</taxon>
        <taxon>Pseudomonadati</taxon>
        <taxon>Pseudomonadota</taxon>
        <taxon>Betaproteobacteria</taxon>
        <taxon>Burkholderiales</taxon>
        <taxon>Burkholderiaceae</taxon>
        <taxon>Paraburkholderia</taxon>
    </lineage>
</organism>
<proteinExistence type="predicted"/>
<reference evidence="1 2" key="1">
    <citation type="submission" date="2020-04" db="EMBL/GenBank/DDBJ databases">
        <authorList>
            <person name="De Canck E."/>
        </authorList>
    </citation>
    <scope>NUCLEOTIDE SEQUENCE [LARGE SCALE GENOMIC DNA]</scope>
    <source>
        <strain evidence="1 2">LMG 28614</strain>
    </source>
</reference>
<keyword evidence="2" id="KW-1185">Reference proteome</keyword>
<evidence type="ECO:0000313" key="2">
    <source>
        <dbReference type="Proteomes" id="UP000494365"/>
    </source>
</evidence>
<protein>
    <submittedName>
        <fullName evidence="1">3'-5' exoribonuclease</fullName>
        <ecNumber evidence="1">3.1.13.-</ecNumber>
    </submittedName>
</protein>
<dbReference type="GO" id="GO:0003676">
    <property type="term" value="F:nucleic acid binding"/>
    <property type="evidence" value="ECO:0007669"/>
    <property type="project" value="InterPro"/>
</dbReference>
<dbReference type="Gene3D" id="3.30.420.10">
    <property type="entry name" value="Ribonuclease H-like superfamily/Ribonuclease H"/>
    <property type="match status" value="1"/>
</dbReference>
<dbReference type="GO" id="GO:0016787">
    <property type="term" value="F:hydrolase activity"/>
    <property type="evidence" value="ECO:0007669"/>
    <property type="project" value="UniProtKB-KW"/>
</dbReference>
<sequence length="161" mass="18142">MSVRVTAPRSPWKTRYFVDTEFTDFIDCQLISAAIVGEDGSEFYGECSDFEQSACSEFVRAAVLPQLGQFPGRSMPAAQLRDELRAWLLAVPTKPKPVLSFDYQGDFDLVLDLLDGDMPAGWKCEHVGGKIDVERLEAYFREHGGRHHALHDARANRFAFI</sequence>
<dbReference type="Proteomes" id="UP000494365">
    <property type="component" value="Unassembled WGS sequence"/>
</dbReference>
<dbReference type="RefSeq" id="WP_175153137.1">
    <property type="nucleotide sequence ID" value="NZ_CADIKK010000041.1"/>
</dbReference>
<dbReference type="AlphaFoldDB" id="A0A6S7BMK3"/>
<evidence type="ECO:0000313" key="1">
    <source>
        <dbReference type="EMBL" id="CAB3805384.1"/>
    </source>
</evidence>